<name>A0ABU3RFK0_9BACL</name>
<dbReference type="PANTHER" id="PTHR42796:SF4">
    <property type="entry name" value="FUMARYLACETOACETATE HYDROLASE DOMAIN-CONTAINING PROTEIN 2A"/>
    <property type="match status" value="1"/>
</dbReference>
<dbReference type="GO" id="GO:0016787">
    <property type="term" value="F:hydrolase activity"/>
    <property type="evidence" value="ECO:0007669"/>
    <property type="project" value="UniProtKB-KW"/>
</dbReference>
<keyword evidence="2" id="KW-0479">Metal-binding</keyword>
<dbReference type="EMBL" id="JAWCUD010000005">
    <property type="protein sequence ID" value="MDU0202878.1"/>
    <property type="molecule type" value="Genomic_DNA"/>
</dbReference>
<keyword evidence="4" id="KW-0378">Hydrolase</keyword>
<dbReference type="Proteomes" id="UP001260980">
    <property type="component" value="Unassembled WGS sequence"/>
</dbReference>
<accession>A0ABU3RFK0</accession>
<comment type="similarity">
    <text evidence="1">Belongs to the FAH family.</text>
</comment>
<reference evidence="4 5" key="1">
    <citation type="submission" date="2023-10" db="EMBL/GenBank/DDBJ databases">
        <title>Paenibacillus strain PFR10 Genome sequencing and assembly.</title>
        <authorList>
            <person name="Kim I."/>
        </authorList>
    </citation>
    <scope>NUCLEOTIDE SEQUENCE [LARGE SCALE GENOMIC DNA]</scope>
    <source>
        <strain evidence="4 5">PFR10</strain>
    </source>
</reference>
<protein>
    <submittedName>
        <fullName evidence="4">Fumarylacetoacetate hydrolase family protein</fullName>
    </submittedName>
</protein>
<dbReference type="Gene3D" id="3.90.850.10">
    <property type="entry name" value="Fumarylacetoacetase-like, C-terminal domain"/>
    <property type="match status" value="1"/>
</dbReference>
<sequence>MKLLTFNQNNASRLGIQTDSGVLDVVQAVQQLSPAFAVPTTVTDAIQGGAAATEALHQLVHLALESNERDTLLHNEETLNYGPCVTEPGKIICVGLNYRKHAEETNAPIPKYPILFNKFNNTLTGHGHDIALPRVTQEVDYEAELVIVIGKQAKYISKEQALDHVYGYCCVNDLSARDLQMRTAQWLLGKSCDDFSPLGPYLVTADEVGNPNDLKISTTVNGKVRQNSNTADMIFHCDEIVSYISQHMTLYPGDIILTGTPEGVVLGDPVDQRVYLKDGDVVTISIEKLGSLTNRMVSE</sequence>
<dbReference type="InterPro" id="IPR036663">
    <property type="entry name" value="Fumarylacetoacetase_C_sf"/>
</dbReference>
<comment type="caution">
    <text evidence="4">The sequence shown here is derived from an EMBL/GenBank/DDBJ whole genome shotgun (WGS) entry which is preliminary data.</text>
</comment>
<gene>
    <name evidence="4" type="ORF">RQP52_17455</name>
</gene>
<organism evidence="4 5">
    <name type="scientific">Paenibacillus violae</name>
    <dbReference type="NCBI Taxonomy" id="3077234"/>
    <lineage>
        <taxon>Bacteria</taxon>
        <taxon>Bacillati</taxon>
        <taxon>Bacillota</taxon>
        <taxon>Bacilli</taxon>
        <taxon>Bacillales</taxon>
        <taxon>Paenibacillaceae</taxon>
        <taxon>Paenibacillus</taxon>
    </lineage>
</organism>
<feature type="domain" description="Fumarylacetoacetase-like C-terminal" evidence="3">
    <location>
        <begin position="90"/>
        <end position="296"/>
    </location>
</feature>
<dbReference type="Pfam" id="PF01557">
    <property type="entry name" value="FAA_hydrolase"/>
    <property type="match status" value="1"/>
</dbReference>
<evidence type="ECO:0000313" key="5">
    <source>
        <dbReference type="Proteomes" id="UP001260980"/>
    </source>
</evidence>
<evidence type="ECO:0000256" key="1">
    <source>
        <dbReference type="ARBA" id="ARBA00010211"/>
    </source>
</evidence>
<dbReference type="SUPFAM" id="SSF56529">
    <property type="entry name" value="FAH"/>
    <property type="match status" value="1"/>
</dbReference>
<evidence type="ECO:0000259" key="3">
    <source>
        <dbReference type="Pfam" id="PF01557"/>
    </source>
</evidence>
<dbReference type="RefSeq" id="WP_315953062.1">
    <property type="nucleotide sequence ID" value="NZ_JAWCUD010000005.1"/>
</dbReference>
<dbReference type="PANTHER" id="PTHR42796">
    <property type="entry name" value="FUMARYLACETOACETATE HYDROLASE DOMAIN-CONTAINING PROTEIN 2A-RELATED"/>
    <property type="match status" value="1"/>
</dbReference>
<dbReference type="InterPro" id="IPR051121">
    <property type="entry name" value="FAH"/>
</dbReference>
<proteinExistence type="inferred from homology"/>
<keyword evidence="5" id="KW-1185">Reference proteome</keyword>
<evidence type="ECO:0000313" key="4">
    <source>
        <dbReference type="EMBL" id="MDU0202878.1"/>
    </source>
</evidence>
<dbReference type="InterPro" id="IPR011234">
    <property type="entry name" value="Fumarylacetoacetase-like_C"/>
</dbReference>
<evidence type="ECO:0000256" key="2">
    <source>
        <dbReference type="ARBA" id="ARBA00022723"/>
    </source>
</evidence>